<dbReference type="EMBL" id="BDEQ01000001">
    <property type="protein sequence ID" value="GAT96986.1"/>
    <property type="molecule type" value="Genomic_DNA"/>
</dbReference>
<dbReference type="GO" id="GO:0000785">
    <property type="term" value="C:chromatin"/>
    <property type="evidence" value="ECO:0007669"/>
    <property type="project" value="TreeGrafter"/>
</dbReference>
<evidence type="ECO:0000256" key="6">
    <source>
        <dbReference type="ARBA" id="ARBA00022833"/>
    </source>
</evidence>
<dbReference type="InterPro" id="IPR016181">
    <property type="entry name" value="Acyl_CoA_acyltransferase"/>
</dbReference>
<organism evidence="13 14">
    <name type="scientific">Entamoeba histolytica</name>
    <dbReference type="NCBI Taxonomy" id="5759"/>
    <lineage>
        <taxon>Eukaryota</taxon>
        <taxon>Amoebozoa</taxon>
        <taxon>Evosea</taxon>
        <taxon>Archamoebae</taxon>
        <taxon>Mastigamoebida</taxon>
        <taxon>Entamoebidae</taxon>
        <taxon>Entamoeba</taxon>
    </lineage>
</organism>
<dbReference type="VEuPathDB" id="AmoebaDB:EHI8A_065370"/>
<evidence type="ECO:0000256" key="1">
    <source>
        <dbReference type="ARBA" id="ARBA00004123"/>
    </source>
</evidence>
<protein>
    <submittedName>
        <fullName evidence="13">Uncharacterized protein</fullName>
    </submittedName>
</protein>
<dbReference type="VEuPathDB" id="AmoebaDB:EHI7A_031480"/>
<comment type="subcellular location">
    <subcellularLocation>
        <location evidence="1">Nucleus</location>
    </subcellularLocation>
</comment>
<keyword evidence="3" id="KW-0808">Transferase</keyword>
<dbReference type="GO" id="GO:0007064">
    <property type="term" value="P:mitotic sister chromatid cohesion"/>
    <property type="evidence" value="ECO:0007669"/>
    <property type="project" value="TreeGrafter"/>
</dbReference>
<dbReference type="InterPro" id="IPR028009">
    <property type="entry name" value="ESCO_Acetyltransf_dom"/>
</dbReference>
<dbReference type="GO" id="GO:0008270">
    <property type="term" value="F:zinc ion binding"/>
    <property type="evidence" value="ECO:0007669"/>
    <property type="project" value="UniProtKB-KW"/>
</dbReference>
<comment type="caution">
    <text evidence="13">The sequence shown here is derived from an EMBL/GenBank/DDBJ whole genome shotgun (WGS) entry which is preliminary data.</text>
</comment>
<feature type="domain" description="N-acetyltransferase ESCO zinc-finger" evidence="11">
    <location>
        <begin position="29"/>
        <end position="67"/>
    </location>
</feature>
<evidence type="ECO:0000256" key="7">
    <source>
        <dbReference type="ARBA" id="ARBA00023242"/>
    </source>
</evidence>
<keyword evidence="6" id="KW-0862">Zinc</keyword>
<dbReference type="VEuPathDB" id="AmoebaDB:EHI_081780"/>
<keyword evidence="7" id="KW-0539">Nucleus</keyword>
<dbReference type="PANTHER" id="PTHR45884">
    <property type="entry name" value="N-ACETYLTRANSFERASE ECO"/>
    <property type="match status" value="1"/>
</dbReference>
<keyword evidence="9" id="KW-0012">Acyltransferase</keyword>
<dbReference type="SUPFAM" id="SSF55729">
    <property type="entry name" value="Acyl-CoA N-acyltransferases (Nat)"/>
    <property type="match status" value="1"/>
</dbReference>
<dbReference type="GO" id="GO:0061733">
    <property type="term" value="F:protein-lysine-acetyltransferase activity"/>
    <property type="evidence" value="ECO:0007669"/>
    <property type="project" value="TreeGrafter"/>
</dbReference>
<dbReference type="VEuPathDB" id="AmoebaDB:EHI5A_056410"/>
<dbReference type="AlphaFoldDB" id="A0A5K1UYE0"/>
<gene>
    <name evidence="13" type="ORF">CL6EHI_081780</name>
</gene>
<comment type="similarity">
    <text evidence="2">Belongs to the acetyltransferase family. ECO subfamily.</text>
</comment>
<proteinExistence type="inferred from homology"/>
<reference evidence="13 14" key="1">
    <citation type="submission" date="2016-05" db="EMBL/GenBank/DDBJ databases">
        <title>First whole genome sequencing of Entamoeba histolytica HM1:IMSS-clone-6.</title>
        <authorList>
            <person name="Mukherjee Avik.K."/>
            <person name="Izumyama S."/>
            <person name="Nakada-Tsukui K."/>
            <person name="Nozaki T."/>
        </authorList>
    </citation>
    <scope>NUCLEOTIDE SEQUENCE [LARGE SCALE GENOMIC DNA]</scope>
    <source>
        <strain evidence="13 14">HM1:IMSS clone 6</strain>
    </source>
</reference>
<dbReference type="OMA" id="WVHKTSR"/>
<dbReference type="Proteomes" id="UP000078387">
    <property type="component" value="Unassembled WGS sequence"/>
</dbReference>
<evidence type="ECO:0000313" key="14">
    <source>
        <dbReference type="Proteomes" id="UP000078387"/>
    </source>
</evidence>
<dbReference type="Pfam" id="PF13878">
    <property type="entry name" value="zf-C2H2_3"/>
    <property type="match status" value="1"/>
</dbReference>
<evidence type="ECO:0000259" key="11">
    <source>
        <dbReference type="Pfam" id="PF13878"/>
    </source>
</evidence>
<evidence type="ECO:0000256" key="5">
    <source>
        <dbReference type="ARBA" id="ARBA00022771"/>
    </source>
</evidence>
<keyword evidence="5" id="KW-0863">Zinc-finger</keyword>
<evidence type="ECO:0000256" key="9">
    <source>
        <dbReference type="ARBA" id="ARBA00023315"/>
    </source>
</evidence>
<dbReference type="VEuPathDB" id="AmoebaDB:KM1_066350"/>
<evidence type="ECO:0000256" key="8">
    <source>
        <dbReference type="ARBA" id="ARBA00023306"/>
    </source>
</evidence>
<evidence type="ECO:0000256" key="3">
    <source>
        <dbReference type="ARBA" id="ARBA00022679"/>
    </source>
</evidence>
<evidence type="ECO:0000313" key="13">
    <source>
        <dbReference type="EMBL" id="GAT96986.1"/>
    </source>
</evidence>
<dbReference type="PANTHER" id="PTHR45884:SF2">
    <property type="entry name" value="N-ACETYLTRANSFERASE ECO"/>
    <property type="match status" value="1"/>
</dbReference>
<dbReference type="Pfam" id="PF13880">
    <property type="entry name" value="Acetyltransf_13"/>
    <property type="match status" value="1"/>
</dbReference>
<feature type="compositionally biased region" description="Polar residues" evidence="10">
    <location>
        <begin position="7"/>
        <end position="24"/>
    </location>
</feature>
<feature type="domain" description="N-acetyltransferase ESCO acetyl-transferase" evidence="12">
    <location>
        <begin position="175"/>
        <end position="237"/>
    </location>
</feature>
<dbReference type="GO" id="GO:0005634">
    <property type="term" value="C:nucleus"/>
    <property type="evidence" value="ECO:0007669"/>
    <property type="project" value="UniProtKB-SubCell"/>
</dbReference>
<evidence type="ECO:0000256" key="2">
    <source>
        <dbReference type="ARBA" id="ARBA00005816"/>
    </source>
</evidence>
<evidence type="ECO:0000256" key="4">
    <source>
        <dbReference type="ARBA" id="ARBA00022723"/>
    </source>
</evidence>
<name>A0A5K1UYE0_ENTHI</name>
<sequence length="244" mass="28912">MKKRQTTKPTQNFSKTKQNKSSTILKKRQSVLDFCQKQPGVIKCNICHLEYQSTIEDDIKTHEKYHKEFLLPPKLKIKSNEYNTIQQEGNYKYIKFQWNSRINKEIQIINERINEDIEMDLNYLKSNNFNYICCIENNRIIGIVVTRILNKTHIIYQCNCNKYDDIKLIEQNKTNATLGIEVLWVHKASRRKKVASHLLELTKIYNTYGTIYHLNDIAISQPTHDGFSFFNKFFNNSLKIILPN</sequence>
<evidence type="ECO:0000259" key="12">
    <source>
        <dbReference type="Pfam" id="PF13880"/>
    </source>
</evidence>
<keyword evidence="8" id="KW-0131">Cell cycle</keyword>
<accession>A0A5K1UYE0</accession>
<keyword evidence="4" id="KW-0479">Metal-binding</keyword>
<dbReference type="InterPro" id="IPR028005">
    <property type="entry name" value="AcTrfase_ESCO_Znf_dom"/>
</dbReference>
<dbReference type="Gene3D" id="3.40.630.30">
    <property type="match status" value="1"/>
</dbReference>
<evidence type="ECO:0000256" key="10">
    <source>
        <dbReference type="SAM" id="MobiDB-lite"/>
    </source>
</evidence>
<feature type="region of interest" description="Disordered" evidence="10">
    <location>
        <begin position="1"/>
        <end position="24"/>
    </location>
</feature>